<feature type="region of interest" description="Disordered" evidence="1">
    <location>
        <begin position="60"/>
        <end position="93"/>
    </location>
</feature>
<keyword evidence="3" id="KW-1185">Reference proteome</keyword>
<dbReference type="EMBL" id="LXQA010187355">
    <property type="protein sequence ID" value="MCI31477.1"/>
    <property type="molecule type" value="Genomic_DNA"/>
</dbReference>
<evidence type="ECO:0000313" key="2">
    <source>
        <dbReference type="EMBL" id="MCI31477.1"/>
    </source>
</evidence>
<organism evidence="2 3">
    <name type="scientific">Trifolium medium</name>
    <dbReference type="NCBI Taxonomy" id="97028"/>
    <lineage>
        <taxon>Eukaryota</taxon>
        <taxon>Viridiplantae</taxon>
        <taxon>Streptophyta</taxon>
        <taxon>Embryophyta</taxon>
        <taxon>Tracheophyta</taxon>
        <taxon>Spermatophyta</taxon>
        <taxon>Magnoliopsida</taxon>
        <taxon>eudicotyledons</taxon>
        <taxon>Gunneridae</taxon>
        <taxon>Pentapetalae</taxon>
        <taxon>rosids</taxon>
        <taxon>fabids</taxon>
        <taxon>Fabales</taxon>
        <taxon>Fabaceae</taxon>
        <taxon>Papilionoideae</taxon>
        <taxon>50 kb inversion clade</taxon>
        <taxon>NPAAA clade</taxon>
        <taxon>Hologalegina</taxon>
        <taxon>IRL clade</taxon>
        <taxon>Trifolieae</taxon>
        <taxon>Trifolium</taxon>
    </lineage>
</organism>
<feature type="compositionally biased region" description="Basic residues" evidence="1">
    <location>
        <begin position="80"/>
        <end position="93"/>
    </location>
</feature>
<dbReference type="Proteomes" id="UP000265520">
    <property type="component" value="Unassembled WGS sequence"/>
</dbReference>
<comment type="caution">
    <text evidence="2">The sequence shown here is derived from an EMBL/GenBank/DDBJ whole genome shotgun (WGS) entry which is preliminary data.</text>
</comment>
<evidence type="ECO:0000313" key="3">
    <source>
        <dbReference type="Proteomes" id="UP000265520"/>
    </source>
</evidence>
<reference evidence="2 3" key="1">
    <citation type="journal article" date="2018" name="Front. Plant Sci.">
        <title>Red Clover (Trifolium pratense) and Zigzag Clover (T. medium) - A Picture of Genomic Similarities and Differences.</title>
        <authorList>
            <person name="Dluhosova J."/>
            <person name="Istvanek J."/>
            <person name="Nedelnik J."/>
            <person name="Repkova J."/>
        </authorList>
    </citation>
    <scope>NUCLEOTIDE SEQUENCE [LARGE SCALE GENOMIC DNA]</scope>
    <source>
        <strain evidence="3">cv. 10/8</strain>
        <tissue evidence="2">Leaf</tissue>
    </source>
</reference>
<proteinExistence type="predicted"/>
<name>A0A392R5H2_9FABA</name>
<dbReference type="AlphaFoldDB" id="A0A392R5H2"/>
<evidence type="ECO:0000256" key="1">
    <source>
        <dbReference type="SAM" id="MobiDB-lite"/>
    </source>
</evidence>
<sequence length="93" mass="10051">MRTITNEQHLQFLAKARQKKSEPEAVIIDTLSQLAVEDEAAKGGKRKRKAETRRVTVPIPNKGEASTAGGGVTEVVQPSPKKHKGLPAPKGRT</sequence>
<feature type="non-terminal residue" evidence="2">
    <location>
        <position position="93"/>
    </location>
</feature>
<protein>
    <submittedName>
        <fullName evidence="2">Uncharacterized protein</fullName>
    </submittedName>
</protein>
<accession>A0A392R5H2</accession>